<name>A0A0R1REJ7_9LACO</name>
<accession>A0A0R1REJ7</accession>
<dbReference type="STRING" id="1423778.FC70_GL000760"/>
<keyword evidence="1" id="KW-0812">Transmembrane</keyword>
<organism evidence="2 3">
    <name type="scientific">Paucilactobacillus oligofermentans DSM 15707 = LMG 22743</name>
    <dbReference type="NCBI Taxonomy" id="1423778"/>
    <lineage>
        <taxon>Bacteria</taxon>
        <taxon>Bacillati</taxon>
        <taxon>Bacillota</taxon>
        <taxon>Bacilli</taxon>
        <taxon>Lactobacillales</taxon>
        <taxon>Lactobacillaceae</taxon>
        <taxon>Paucilactobacillus</taxon>
    </lineage>
</organism>
<evidence type="ECO:0000256" key="1">
    <source>
        <dbReference type="SAM" id="Phobius"/>
    </source>
</evidence>
<dbReference type="AlphaFoldDB" id="A0A0R1REJ7"/>
<dbReference type="EMBL" id="AZFE01000031">
    <property type="protein sequence ID" value="KRL55164.1"/>
    <property type="molecule type" value="Genomic_DNA"/>
</dbReference>
<protein>
    <submittedName>
        <fullName evidence="2">Uncharacterized protein</fullName>
    </submittedName>
</protein>
<evidence type="ECO:0000313" key="3">
    <source>
        <dbReference type="Proteomes" id="UP000051697"/>
    </source>
</evidence>
<feature type="transmembrane region" description="Helical" evidence="1">
    <location>
        <begin position="75"/>
        <end position="97"/>
    </location>
</feature>
<keyword evidence="1" id="KW-0472">Membrane</keyword>
<dbReference type="PATRIC" id="fig|1423778.4.peg.792"/>
<sequence>MLIMLVVVVSLAIYAKVTVQKLQNEYQDDERWLQIKLMAGNATKRYFEYILILVALIQVVLLFSNSLVMVRLDRVASVALLLIIFGHVVEYLVIIHFDKHM</sequence>
<proteinExistence type="predicted"/>
<evidence type="ECO:0000313" key="2">
    <source>
        <dbReference type="EMBL" id="KRL55164.1"/>
    </source>
</evidence>
<feature type="transmembrane region" description="Helical" evidence="1">
    <location>
        <begin position="46"/>
        <end position="63"/>
    </location>
</feature>
<gene>
    <name evidence="2" type="ORF">FC70_GL000760</name>
</gene>
<keyword evidence="3" id="KW-1185">Reference proteome</keyword>
<keyword evidence="1" id="KW-1133">Transmembrane helix</keyword>
<dbReference type="Proteomes" id="UP000051697">
    <property type="component" value="Unassembled WGS sequence"/>
</dbReference>
<comment type="caution">
    <text evidence="2">The sequence shown here is derived from an EMBL/GenBank/DDBJ whole genome shotgun (WGS) entry which is preliminary data.</text>
</comment>
<reference evidence="2 3" key="1">
    <citation type="journal article" date="2015" name="Genome Announc.">
        <title>Expanding the biotechnology potential of lactobacilli through comparative genomics of 213 strains and associated genera.</title>
        <authorList>
            <person name="Sun Z."/>
            <person name="Harris H.M."/>
            <person name="McCann A."/>
            <person name="Guo C."/>
            <person name="Argimon S."/>
            <person name="Zhang W."/>
            <person name="Yang X."/>
            <person name="Jeffery I.B."/>
            <person name="Cooney J.C."/>
            <person name="Kagawa T.F."/>
            <person name="Liu W."/>
            <person name="Song Y."/>
            <person name="Salvetti E."/>
            <person name="Wrobel A."/>
            <person name="Rasinkangas P."/>
            <person name="Parkhill J."/>
            <person name="Rea M.C."/>
            <person name="O'Sullivan O."/>
            <person name="Ritari J."/>
            <person name="Douillard F.P."/>
            <person name="Paul Ross R."/>
            <person name="Yang R."/>
            <person name="Briner A.E."/>
            <person name="Felis G.E."/>
            <person name="de Vos W.M."/>
            <person name="Barrangou R."/>
            <person name="Klaenhammer T.R."/>
            <person name="Caufield P.W."/>
            <person name="Cui Y."/>
            <person name="Zhang H."/>
            <person name="O'Toole P.W."/>
        </authorList>
    </citation>
    <scope>NUCLEOTIDE SEQUENCE [LARGE SCALE GENOMIC DNA]</scope>
    <source>
        <strain evidence="2 3">DSM 15707</strain>
    </source>
</reference>